<accession>A0A1A6C8T1</accession>
<dbReference type="EMBL" id="JQSG02000001">
    <property type="protein sequence ID" value="OBS10954.1"/>
    <property type="molecule type" value="Genomic_DNA"/>
</dbReference>
<evidence type="ECO:0000313" key="2">
    <source>
        <dbReference type="EMBL" id="OBS10954.1"/>
    </source>
</evidence>
<evidence type="ECO:0000256" key="1">
    <source>
        <dbReference type="SAM" id="MobiDB-lite"/>
    </source>
</evidence>
<gene>
    <name evidence="2" type="ORF">Thpro_020670</name>
</gene>
<keyword evidence="3" id="KW-1185">Reference proteome</keyword>
<dbReference type="AlphaFoldDB" id="A0A1A6C8T1"/>
<sequence>MTEPVIRAQGIGRPGNRPWQDQPKAYHHAKPPCPPTPICASVLHGCVL</sequence>
<comment type="caution">
    <text evidence="2">The sequence shown here is derived from an EMBL/GenBank/DDBJ whole genome shotgun (WGS) entry which is preliminary data.</text>
</comment>
<dbReference type="Proteomes" id="UP000029273">
    <property type="component" value="Unassembled WGS sequence"/>
</dbReference>
<protein>
    <submittedName>
        <fullName evidence="2">Uncharacterized protein</fullName>
    </submittedName>
</protein>
<feature type="region of interest" description="Disordered" evidence="1">
    <location>
        <begin position="1"/>
        <end position="28"/>
    </location>
</feature>
<reference evidence="2 3" key="1">
    <citation type="journal article" date="2014" name="Genome Announc.">
        <title>Draft Genome Sequence of the Iron-Oxidizing, Acidophilic, and Halotolerant 'Thiobacillus prosperus' Type Strain DSM 5130.</title>
        <authorList>
            <person name="Ossandon F.J."/>
            <person name="Cardenas J.P."/>
            <person name="Corbett M."/>
            <person name="Quatrini R."/>
            <person name="Holmes D.S."/>
            <person name="Watkin E."/>
        </authorList>
    </citation>
    <scope>NUCLEOTIDE SEQUENCE [LARGE SCALE GENOMIC DNA]</scope>
    <source>
        <strain evidence="2 3">DSM 5130</strain>
    </source>
</reference>
<name>A0A1A6C8T1_9GAMM</name>
<evidence type="ECO:0000313" key="3">
    <source>
        <dbReference type="Proteomes" id="UP000029273"/>
    </source>
</evidence>
<organism evidence="2 3">
    <name type="scientific">Acidihalobacter prosperus</name>
    <dbReference type="NCBI Taxonomy" id="160660"/>
    <lineage>
        <taxon>Bacteria</taxon>
        <taxon>Pseudomonadati</taxon>
        <taxon>Pseudomonadota</taxon>
        <taxon>Gammaproteobacteria</taxon>
        <taxon>Chromatiales</taxon>
        <taxon>Ectothiorhodospiraceae</taxon>
        <taxon>Acidihalobacter</taxon>
    </lineage>
</organism>
<proteinExistence type="predicted"/>